<reference evidence="1" key="1">
    <citation type="submission" date="2021-01" db="EMBL/GenBank/DDBJ databases">
        <title>Whole genome shotgun sequence of Planotetraspora thailandica NBRC 104271.</title>
        <authorList>
            <person name="Komaki H."/>
            <person name="Tamura T."/>
        </authorList>
    </citation>
    <scope>NUCLEOTIDE SEQUENCE</scope>
    <source>
        <strain evidence="1">NBRC 104271</strain>
    </source>
</reference>
<evidence type="ECO:0000313" key="1">
    <source>
        <dbReference type="EMBL" id="GII54937.1"/>
    </source>
</evidence>
<dbReference type="AlphaFoldDB" id="A0A8J3XU13"/>
<comment type="caution">
    <text evidence="1">The sequence shown here is derived from an EMBL/GenBank/DDBJ whole genome shotgun (WGS) entry which is preliminary data.</text>
</comment>
<protein>
    <submittedName>
        <fullName evidence="1">Uncharacterized protein</fullName>
    </submittedName>
</protein>
<dbReference type="Proteomes" id="UP000605992">
    <property type="component" value="Unassembled WGS sequence"/>
</dbReference>
<evidence type="ECO:0000313" key="2">
    <source>
        <dbReference type="Proteomes" id="UP000605992"/>
    </source>
</evidence>
<organism evidence="1 2">
    <name type="scientific">Planotetraspora thailandica</name>
    <dbReference type="NCBI Taxonomy" id="487172"/>
    <lineage>
        <taxon>Bacteria</taxon>
        <taxon>Bacillati</taxon>
        <taxon>Actinomycetota</taxon>
        <taxon>Actinomycetes</taxon>
        <taxon>Streptosporangiales</taxon>
        <taxon>Streptosporangiaceae</taxon>
        <taxon>Planotetraspora</taxon>
    </lineage>
</organism>
<name>A0A8J3XU13_9ACTN</name>
<keyword evidence="2" id="KW-1185">Reference proteome</keyword>
<sequence length="105" mass="11070">MLIHSSDVSGFAFRIKTVYPDFDGFEGHLLAGPVLKRDGNLSIGDLLTVPTATGHAIGRCAGFPLIRWDEHRHWVGVVVATIRADAVQVGSIAESVSESPSGSAG</sequence>
<gene>
    <name evidence="1" type="ORF">Pth03_33260</name>
</gene>
<dbReference type="EMBL" id="BOOR01000022">
    <property type="protein sequence ID" value="GII54937.1"/>
    <property type="molecule type" value="Genomic_DNA"/>
</dbReference>
<accession>A0A8J3XU13</accession>
<proteinExistence type="predicted"/>